<dbReference type="SUPFAM" id="SSF55979">
    <property type="entry name" value="DNA clamp"/>
    <property type="match status" value="1"/>
</dbReference>
<protein>
    <recommendedName>
        <fullName evidence="6">Proliferating cell nuclear antigen PCNA C-terminal domain-containing protein</fullName>
    </recommendedName>
</protein>
<dbReference type="PANTHER" id="PTHR11352:SF0">
    <property type="entry name" value="PROLIFERATING CELL NUCLEAR ANTIGEN"/>
    <property type="match status" value="1"/>
</dbReference>
<dbReference type="GO" id="GO:0006298">
    <property type="term" value="P:mismatch repair"/>
    <property type="evidence" value="ECO:0007669"/>
    <property type="project" value="TreeGrafter"/>
</dbReference>
<dbReference type="PANTHER" id="PTHR11352">
    <property type="entry name" value="PROLIFERATING CELL NUCLEAR ANTIGEN"/>
    <property type="match status" value="1"/>
</dbReference>
<evidence type="ECO:0000259" key="6">
    <source>
        <dbReference type="Pfam" id="PF02747"/>
    </source>
</evidence>
<dbReference type="GO" id="GO:0006275">
    <property type="term" value="P:regulation of DNA replication"/>
    <property type="evidence" value="ECO:0007669"/>
    <property type="project" value="InterPro"/>
</dbReference>
<dbReference type="GO" id="GO:0030337">
    <property type="term" value="F:DNA polymerase processivity factor activity"/>
    <property type="evidence" value="ECO:0007669"/>
    <property type="project" value="InterPro"/>
</dbReference>
<dbReference type="GO" id="GO:0043626">
    <property type="term" value="C:PCNA complex"/>
    <property type="evidence" value="ECO:0007669"/>
    <property type="project" value="TreeGrafter"/>
</dbReference>
<keyword evidence="4" id="KW-0238">DNA-binding</keyword>
<dbReference type="Proteomes" id="UP000681722">
    <property type="component" value="Unassembled WGS sequence"/>
</dbReference>
<proteinExistence type="inferred from homology"/>
<dbReference type="EMBL" id="CAJNOQ010053233">
    <property type="protein sequence ID" value="CAF1655145.1"/>
    <property type="molecule type" value="Genomic_DNA"/>
</dbReference>
<evidence type="ECO:0000256" key="3">
    <source>
        <dbReference type="ARBA" id="ARBA00022705"/>
    </source>
</evidence>
<evidence type="ECO:0000313" key="9">
    <source>
        <dbReference type="Proteomes" id="UP000663829"/>
    </source>
</evidence>
<name>A0A816F5R3_9BILA</name>
<evidence type="ECO:0000313" key="7">
    <source>
        <dbReference type="EMBL" id="CAF1655145.1"/>
    </source>
</evidence>
<dbReference type="PRINTS" id="PR00339">
    <property type="entry name" value="PCNACYCLIN"/>
</dbReference>
<dbReference type="AlphaFoldDB" id="A0A816F5R3"/>
<gene>
    <name evidence="7" type="ORF">GPM918_LOCUS45712</name>
    <name evidence="8" type="ORF">SRO942_LOCUS48503</name>
</gene>
<feature type="domain" description="Proliferating cell nuclear antigen PCNA C-terminal" evidence="6">
    <location>
        <begin position="1"/>
        <end position="77"/>
    </location>
</feature>
<dbReference type="Proteomes" id="UP000663829">
    <property type="component" value="Unassembled WGS sequence"/>
</dbReference>
<dbReference type="FunFam" id="3.10.150.10:FF:000006">
    <property type="entry name" value="Proliferating cell nuclear antigen"/>
    <property type="match status" value="1"/>
</dbReference>
<comment type="subcellular location">
    <subcellularLocation>
        <location evidence="1">Nucleus</location>
    </subcellularLocation>
</comment>
<dbReference type="GO" id="GO:0003677">
    <property type="term" value="F:DNA binding"/>
    <property type="evidence" value="ECO:0007669"/>
    <property type="project" value="UniProtKB-KW"/>
</dbReference>
<comment type="caution">
    <text evidence="7">The sequence shown here is derived from an EMBL/GenBank/DDBJ whole genome shotgun (WGS) entry which is preliminary data.</text>
</comment>
<dbReference type="NCBIfam" id="TIGR00590">
    <property type="entry name" value="pcna"/>
    <property type="match status" value="1"/>
</dbReference>
<dbReference type="GO" id="GO:0006272">
    <property type="term" value="P:leading strand elongation"/>
    <property type="evidence" value="ECO:0007669"/>
    <property type="project" value="TreeGrafter"/>
</dbReference>
<evidence type="ECO:0000256" key="4">
    <source>
        <dbReference type="ARBA" id="ARBA00023125"/>
    </source>
</evidence>
<dbReference type="EMBL" id="CAJOBC010125101">
    <property type="protein sequence ID" value="CAF4591240.1"/>
    <property type="molecule type" value="Genomic_DNA"/>
</dbReference>
<dbReference type="InterPro" id="IPR022649">
    <property type="entry name" value="Pr_cel_nuc_antig_C"/>
</dbReference>
<organism evidence="7 9">
    <name type="scientific">Didymodactylos carnosus</name>
    <dbReference type="NCBI Taxonomy" id="1234261"/>
    <lineage>
        <taxon>Eukaryota</taxon>
        <taxon>Metazoa</taxon>
        <taxon>Spiralia</taxon>
        <taxon>Gnathifera</taxon>
        <taxon>Rotifera</taxon>
        <taxon>Eurotatoria</taxon>
        <taxon>Bdelloidea</taxon>
        <taxon>Philodinida</taxon>
        <taxon>Philodinidae</taxon>
        <taxon>Didymodactylos</taxon>
    </lineage>
</organism>
<dbReference type="Gene3D" id="3.10.150.10">
    <property type="entry name" value="DNA Polymerase III, subunit A, domain 2"/>
    <property type="match status" value="1"/>
</dbReference>
<evidence type="ECO:0000256" key="5">
    <source>
        <dbReference type="ARBA" id="ARBA00023242"/>
    </source>
</evidence>
<evidence type="ECO:0000313" key="8">
    <source>
        <dbReference type="EMBL" id="CAF4591240.1"/>
    </source>
</evidence>
<dbReference type="Pfam" id="PF02747">
    <property type="entry name" value="PCNA_C"/>
    <property type="match status" value="1"/>
</dbReference>
<dbReference type="InterPro" id="IPR046938">
    <property type="entry name" value="DNA_clamp_sf"/>
</dbReference>
<reference evidence="7" key="1">
    <citation type="submission" date="2021-02" db="EMBL/GenBank/DDBJ databases">
        <authorList>
            <person name="Nowell W R."/>
        </authorList>
    </citation>
    <scope>NUCLEOTIDE SEQUENCE</scope>
</reference>
<evidence type="ECO:0000256" key="2">
    <source>
        <dbReference type="ARBA" id="ARBA00010462"/>
    </source>
</evidence>
<sequence>GSIRLNQSTSVDKEEDAVSIELREAVALTFAVRYLNMFCKASPLSNQVNLSMSEDTPLMCEFKVGDMGHIRFYLAPKIEDAEN</sequence>
<accession>A0A816F5R3</accession>
<dbReference type="InterPro" id="IPR000730">
    <property type="entry name" value="Pr_cel_nuc_antig"/>
</dbReference>
<keyword evidence="5" id="KW-0539">Nucleus</keyword>
<dbReference type="OrthoDB" id="534348at2759"/>
<dbReference type="GO" id="GO:0019985">
    <property type="term" value="P:translesion synthesis"/>
    <property type="evidence" value="ECO:0007669"/>
    <property type="project" value="TreeGrafter"/>
</dbReference>
<keyword evidence="9" id="KW-1185">Reference proteome</keyword>
<evidence type="ECO:0000256" key="1">
    <source>
        <dbReference type="ARBA" id="ARBA00004123"/>
    </source>
</evidence>
<comment type="similarity">
    <text evidence="2">Belongs to the PCNA family.</text>
</comment>
<keyword evidence="3" id="KW-0235">DNA replication</keyword>
<feature type="non-terminal residue" evidence="7">
    <location>
        <position position="1"/>
    </location>
</feature>